<dbReference type="PANTHER" id="PTHR24096">
    <property type="entry name" value="LONG-CHAIN-FATTY-ACID--COA LIGASE"/>
    <property type="match status" value="1"/>
</dbReference>
<dbReference type="PROSITE" id="PS50222">
    <property type="entry name" value="EF_HAND_2"/>
    <property type="match status" value="2"/>
</dbReference>
<feature type="domain" description="EF-hand" evidence="5">
    <location>
        <begin position="30"/>
        <end position="65"/>
    </location>
</feature>
<evidence type="ECO:0000256" key="4">
    <source>
        <dbReference type="SAM" id="MobiDB-lite"/>
    </source>
</evidence>
<reference evidence="7" key="1">
    <citation type="journal article" date="2024" name="IScience">
        <title>Strigolactones Initiate the Formation of Haustorium-like Structures in Castilleja.</title>
        <authorList>
            <person name="Buerger M."/>
            <person name="Peterson D."/>
            <person name="Chory J."/>
        </authorList>
    </citation>
    <scope>NUCLEOTIDE SEQUENCE [LARGE SCALE GENOMIC DNA]</scope>
</reference>
<dbReference type="InterPro" id="IPR042099">
    <property type="entry name" value="ANL_N_sf"/>
</dbReference>
<keyword evidence="3" id="KW-0106">Calcium</keyword>
<dbReference type="Pfam" id="PF13193">
    <property type="entry name" value="AMP-binding_C"/>
    <property type="match status" value="1"/>
</dbReference>
<dbReference type="AlphaFoldDB" id="A0ABD3ENI8"/>
<dbReference type="InterPro" id="IPR045851">
    <property type="entry name" value="AMP-bd_C_sf"/>
</dbReference>
<evidence type="ECO:0000256" key="2">
    <source>
        <dbReference type="ARBA" id="ARBA00022598"/>
    </source>
</evidence>
<protein>
    <recommendedName>
        <fullName evidence="5">EF-hand domain-containing protein</fullName>
    </recommendedName>
</protein>
<dbReference type="GO" id="GO:0016874">
    <property type="term" value="F:ligase activity"/>
    <property type="evidence" value="ECO:0007669"/>
    <property type="project" value="UniProtKB-KW"/>
</dbReference>
<feature type="domain" description="EF-hand" evidence="5">
    <location>
        <begin position="1"/>
        <end position="28"/>
    </location>
</feature>
<proteinExistence type="inferred from homology"/>
<organism evidence="6 7">
    <name type="scientific">Castilleja foliolosa</name>
    <dbReference type="NCBI Taxonomy" id="1961234"/>
    <lineage>
        <taxon>Eukaryota</taxon>
        <taxon>Viridiplantae</taxon>
        <taxon>Streptophyta</taxon>
        <taxon>Embryophyta</taxon>
        <taxon>Tracheophyta</taxon>
        <taxon>Spermatophyta</taxon>
        <taxon>Magnoliopsida</taxon>
        <taxon>eudicotyledons</taxon>
        <taxon>Gunneridae</taxon>
        <taxon>Pentapetalae</taxon>
        <taxon>asterids</taxon>
        <taxon>lamiids</taxon>
        <taxon>Lamiales</taxon>
        <taxon>Orobanchaceae</taxon>
        <taxon>Pedicularideae</taxon>
        <taxon>Castillejinae</taxon>
        <taxon>Castilleja</taxon>
    </lineage>
</organism>
<dbReference type="InterPro" id="IPR011992">
    <property type="entry name" value="EF-hand-dom_pair"/>
</dbReference>
<feature type="region of interest" description="Disordered" evidence="4">
    <location>
        <begin position="369"/>
        <end position="393"/>
    </location>
</feature>
<evidence type="ECO:0000313" key="7">
    <source>
        <dbReference type="Proteomes" id="UP001632038"/>
    </source>
</evidence>
<dbReference type="FunFam" id="1.10.238.10:FF:000001">
    <property type="entry name" value="Calmodulin 1"/>
    <property type="match status" value="1"/>
</dbReference>
<evidence type="ECO:0000256" key="1">
    <source>
        <dbReference type="ARBA" id="ARBA00006432"/>
    </source>
</evidence>
<keyword evidence="7" id="KW-1185">Reference proteome</keyword>
<comment type="similarity">
    <text evidence="1">Belongs to the ATP-dependent AMP-binding enzyme family.</text>
</comment>
<name>A0ABD3ENI8_9LAMI</name>
<dbReference type="Pfam" id="PF13833">
    <property type="entry name" value="EF-hand_8"/>
    <property type="match status" value="1"/>
</dbReference>
<dbReference type="SMART" id="SM00054">
    <property type="entry name" value="EFh"/>
    <property type="match status" value="2"/>
</dbReference>
<dbReference type="SUPFAM" id="SSF47473">
    <property type="entry name" value="EF-hand"/>
    <property type="match status" value="1"/>
</dbReference>
<dbReference type="InterPro" id="IPR018247">
    <property type="entry name" value="EF_Hand_1_Ca_BS"/>
</dbReference>
<dbReference type="InterPro" id="IPR025110">
    <property type="entry name" value="AMP-bd_C"/>
</dbReference>
<dbReference type="SUPFAM" id="SSF56801">
    <property type="entry name" value="Acetyl-CoA synthetase-like"/>
    <property type="match status" value="1"/>
</dbReference>
<dbReference type="Gene3D" id="3.30.300.30">
    <property type="match status" value="1"/>
</dbReference>
<gene>
    <name evidence="6" type="ORF">CASFOL_001634</name>
</gene>
<evidence type="ECO:0000313" key="6">
    <source>
        <dbReference type="EMBL" id="KAL3654649.1"/>
    </source>
</evidence>
<feature type="region of interest" description="Disordered" evidence="4">
    <location>
        <begin position="173"/>
        <end position="219"/>
    </location>
</feature>
<dbReference type="Gene3D" id="1.10.238.10">
    <property type="entry name" value="EF-hand"/>
    <property type="match status" value="2"/>
</dbReference>
<dbReference type="InterPro" id="IPR002048">
    <property type="entry name" value="EF_hand_dom"/>
</dbReference>
<keyword evidence="2" id="KW-0436">Ligase</keyword>
<evidence type="ECO:0000256" key="3">
    <source>
        <dbReference type="ARBA" id="ARBA00022837"/>
    </source>
</evidence>
<dbReference type="Gene3D" id="3.40.50.12780">
    <property type="entry name" value="N-terminal domain of ligase-like"/>
    <property type="match status" value="1"/>
</dbReference>
<comment type="caution">
    <text evidence="6">The sequence shown here is derived from an EMBL/GenBank/DDBJ whole genome shotgun (WGS) entry which is preliminary data.</text>
</comment>
<dbReference type="Pfam" id="PF13405">
    <property type="entry name" value="EF-hand_6"/>
    <property type="match status" value="1"/>
</dbReference>
<accession>A0ABD3ENI8</accession>
<dbReference type="CDD" id="cd00051">
    <property type="entry name" value="EFh"/>
    <property type="match status" value="1"/>
</dbReference>
<sequence length="393" mass="44434">MIYEVDADGNGTIDFSEFLNLMARKMKDTDSEEELKEAFRVFDKDQNGFISAAELRHVMTNLGENKKECDINFYSSASYFNNPEATKLTIDTHGWVHTRDLGHFDDDVQLLVVDRIKELIMYKGFPVAPAELEVLLVSHPEISDVVVIPFPDAETGEIPAVYVVRASNSSITGTRSQKPELLPGIDRNPKLPKKIPRNSKSLPDRMVNSVRSSERNSVHDGIREEHDAMLDDPFDREMMENARAEEELEIRRAATARRDQSLENQRLAHNLPNARPLVPPMAPYAQNLQNLYPAQLPQSYQNGQFPPNAQPGLNFPPNMGYQGQNYYPGMPPYAPQYNPAYNVPQQAAYPHGMNNAQIQDWLRQLPPRHSNVVEHPDDVQGDSTDPKCSLIAQ</sequence>
<dbReference type="EMBL" id="JAVIJP010000004">
    <property type="protein sequence ID" value="KAL3654649.1"/>
    <property type="molecule type" value="Genomic_DNA"/>
</dbReference>
<dbReference type="Proteomes" id="UP001632038">
    <property type="component" value="Unassembled WGS sequence"/>
</dbReference>
<dbReference type="PANTHER" id="PTHR24096:SF425">
    <property type="entry name" value="4-COUMARATE--COA LIGASE-LIKE 7"/>
    <property type="match status" value="1"/>
</dbReference>
<evidence type="ECO:0000259" key="5">
    <source>
        <dbReference type="PROSITE" id="PS50222"/>
    </source>
</evidence>
<dbReference type="PROSITE" id="PS00018">
    <property type="entry name" value="EF_HAND_1"/>
    <property type="match status" value="2"/>
</dbReference>